<dbReference type="Proteomes" id="UP000816034">
    <property type="component" value="Unassembled WGS sequence"/>
</dbReference>
<feature type="compositionally biased region" description="Low complexity" evidence="1">
    <location>
        <begin position="130"/>
        <end position="154"/>
    </location>
</feature>
<organism evidence="3 4">
    <name type="scientific">Naegleria lovaniensis</name>
    <name type="common">Amoeba</name>
    <dbReference type="NCBI Taxonomy" id="51637"/>
    <lineage>
        <taxon>Eukaryota</taxon>
        <taxon>Discoba</taxon>
        <taxon>Heterolobosea</taxon>
        <taxon>Tetramitia</taxon>
        <taxon>Eutetramitia</taxon>
        <taxon>Vahlkampfiidae</taxon>
        <taxon>Naegleria</taxon>
    </lineage>
</organism>
<feature type="chain" id="PRO_5041702089" evidence="2">
    <location>
        <begin position="26"/>
        <end position="311"/>
    </location>
</feature>
<protein>
    <submittedName>
        <fullName evidence="3">Uncharacterized protein</fullName>
    </submittedName>
</protein>
<comment type="caution">
    <text evidence="3">The sequence shown here is derived from an EMBL/GenBank/DDBJ whole genome shotgun (WGS) entry which is preliminary data.</text>
</comment>
<evidence type="ECO:0000313" key="4">
    <source>
        <dbReference type="Proteomes" id="UP000816034"/>
    </source>
</evidence>
<dbReference type="RefSeq" id="XP_044555419.1">
    <property type="nucleotide sequence ID" value="XM_044696985.1"/>
</dbReference>
<keyword evidence="2" id="KW-0732">Signal</keyword>
<dbReference type="GeneID" id="68099510"/>
<feature type="signal peptide" evidence="2">
    <location>
        <begin position="1"/>
        <end position="25"/>
    </location>
</feature>
<name>A0AA88H2J9_NAELO</name>
<evidence type="ECO:0000256" key="1">
    <source>
        <dbReference type="SAM" id="MobiDB-lite"/>
    </source>
</evidence>
<dbReference type="SUPFAM" id="SSF50685">
    <property type="entry name" value="Barwin-like endoglucanases"/>
    <property type="match status" value="1"/>
</dbReference>
<keyword evidence="4" id="KW-1185">Reference proteome</keyword>
<proteinExistence type="predicted"/>
<dbReference type="InterPro" id="IPR036908">
    <property type="entry name" value="RlpA-like_sf"/>
</dbReference>
<evidence type="ECO:0000313" key="3">
    <source>
        <dbReference type="EMBL" id="KAG2393525.1"/>
    </source>
</evidence>
<gene>
    <name evidence="3" type="ORF">C9374_007056</name>
</gene>
<dbReference type="AlphaFoldDB" id="A0AA88H2J9"/>
<evidence type="ECO:0000256" key="2">
    <source>
        <dbReference type="SAM" id="SignalP"/>
    </source>
</evidence>
<sequence>MSQQRCAKLACIVFLLLVIAQVSYAELFDTLTDLSPKPPTTLTIQPESNGWWIQLKVTPPRVTKRIRVTFSSGGQTETVFATSPSWDSTQSYFTAKTTKEIPTNSQVKFTVIKQNGKAVRVSMQWRKGNRASLRSSSSNSNNDKGGSKGSSDASGRKIAYATWYDEKAAGTPVCGFKTNYCGAPSDAFKGLGERVGPCWGASASKTCQNCAKGYCYGPSCQAPQCKKGGCGIKIKLWCADTAPGACKTSEPIIMTVNNVCPKSHPCNTCKGKHNPCARSNHLDLCQNTFFALANHQPRRKGLRIAYQVLGK</sequence>
<accession>A0AA88H2J9</accession>
<feature type="region of interest" description="Disordered" evidence="1">
    <location>
        <begin position="128"/>
        <end position="154"/>
    </location>
</feature>
<reference evidence="3 4" key="1">
    <citation type="journal article" date="2018" name="BMC Genomics">
        <title>The genome of Naegleria lovaniensis, the basis for a comparative approach to unravel pathogenicity factors of the human pathogenic amoeba N. fowleri.</title>
        <authorList>
            <person name="Liechti N."/>
            <person name="Schurch N."/>
            <person name="Bruggmann R."/>
            <person name="Wittwer M."/>
        </authorList>
    </citation>
    <scope>NUCLEOTIDE SEQUENCE [LARGE SCALE GENOMIC DNA]</scope>
    <source>
        <strain evidence="3 4">ATCC 30569</strain>
    </source>
</reference>
<dbReference type="EMBL" id="PYSW02000002">
    <property type="protein sequence ID" value="KAG2393525.1"/>
    <property type="molecule type" value="Genomic_DNA"/>
</dbReference>